<organism evidence="1 2">
    <name type="scientific">Scleroderma citrinum Foug A</name>
    <dbReference type="NCBI Taxonomy" id="1036808"/>
    <lineage>
        <taxon>Eukaryota</taxon>
        <taxon>Fungi</taxon>
        <taxon>Dikarya</taxon>
        <taxon>Basidiomycota</taxon>
        <taxon>Agaricomycotina</taxon>
        <taxon>Agaricomycetes</taxon>
        <taxon>Agaricomycetidae</taxon>
        <taxon>Boletales</taxon>
        <taxon>Sclerodermatineae</taxon>
        <taxon>Sclerodermataceae</taxon>
        <taxon>Scleroderma</taxon>
    </lineage>
</organism>
<dbReference type="HOGENOM" id="CLU_2980421_0_0_1"/>
<dbReference type="InParanoid" id="A0A0C3EM75"/>
<accession>A0A0C3EM75</accession>
<dbReference type="EMBL" id="KN822007">
    <property type="protein sequence ID" value="KIM69021.1"/>
    <property type="molecule type" value="Genomic_DNA"/>
</dbReference>
<protein>
    <submittedName>
        <fullName evidence="1">Uncharacterized protein</fullName>
    </submittedName>
</protein>
<reference evidence="2" key="2">
    <citation type="submission" date="2015-01" db="EMBL/GenBank/DDBJ databases">
        <title>Evolutionary Origins and Diversification of the Mycorrhizal Mutualists.</title>
        <authorList>
            <consortium name="DOE Joint Genome Institute"/>
            <consortium name="Mycorrhizal Genomics Consortium"/>
            <person name="Kohler A."/>
            <person name="Kuo A."/>
            <person name="Nagy L.G."/>
            <person name="Floudas D."/>
            <person name="Copeland A."/>
            <person name="Barry K.W."/>
            <person name="Cichocki N."/>
            <person name="Veneault-Fourrey C."/>
            <person name="LaButti K."/>
            <person name="Lindquist E.A."/>
            <person name="Lipzen A."/>
            <person name="Lundell T."/>
            <person name="Morin E."/>
            <person name="Murat C."/>
            <person name="Riley R."/>
            <person name="Ohm R."/>
            <person name="Sun H."/>
            <person name="Tunlid A."/>
            <person name="Henrissat B."/>
            <person name="Grigoriev I.V."/>
            <person name="Hibbett D.S."/>
            <person name="Martin F."/>
        </authorList>
    </citation>
    <scope>NUCLEOTIDE SEQUENCE [LARGE SCALE GENOMIC DNA]</scope>
    <source>
        <strain evidence="2">Foug A</strain>
    </source>
</reference>
<dbReference type="Proteomes" id="UP000053989">
    <property type="component" value="Unassembled WGS sequence"/>
</dbReference>
<evidence type="ECO:0000313" key="2">
    <source>
        <dbReference type="Proteomes" id="UP000053989"/>
    </source>
</evidence>
<name>A0A0C3EM75_9AGAM</name>
<proteinExistence type="predicted"/>
<dbReference type="AlphaFoldDB" id="A0A0C3EM75"/>
<reference evidence="1 2" key="1">
    <citation type="submission" date="2014-04" db="EMBL/GenBank/DDBJ databases">
        <authorList>
            <consortium name="DOE Joint Genome Institute"/>
            <person name="Kuo A."/>
            <person name="Kohler A."/>
            <person name="Nagy L.G."/>
            <person name="Floudas D."/>
            <person name="Copeland A."/>
            <person name="Barry K.W."/>
            <person name="Cichocki N."/>
            <person name="Veneault-Fourrey C."/>
            <person name="LaButti K."/>
            <person name="Lindquist E.A."/>
            <person name="Lipzen A."/>
            <person name="Lundell T."/>
            <person name="Morin E."/>
            <person name="Murat C."/>
            <person name="Sun H."/>
            <person name="Tunlid A."/>
            <person name="Henrissat B."/>
            <person name="Grigoriev I.V."/>
            <person name="Hibbett D.S."/>
            <person name="Martin F."/>
            <person name="Nordberg H.P."/>
            <person name="Cantor M.N."/>
            <person name="Hua S.X."/>
        </authorList>
    </citation>
    <scope>NUCLEOTIDE SEQUENCE [LARGE SCALE GENOMIC DNA]</scope>
    <source>
        <strain evidence="1 2">Foug A</strain>
    </source>
</reference>
<gene>
    <name evidence="1" type="ORF">SCLCIDRAFT_1208432</name>
</gene>
<sequence length="58" mass="6718">MVAVQATVLGTLWAYAGKPVLVSWRAILPAAFESNIFRVYYRFFPAHWRDAGRKRCCR</sequence>
<evidence type="ECO:0000313" key="1">
    <source>
        <dbReference type="EMBL" id="KIM69021.1"/>
    </source>
</evidence>
<keyword evidence="2" id="KW-1185">Reference proteome</keyword>